<accession>A0A5B7F0N6</accession>
<protein>
    <submittedName>
        <fullName evidence="1">Uncharacterized protein</fullName>
    </submittedName>
</protein>
<comment type="caution">
    <text evidence="1">The sequence shown here is derived from an EMBL/GenBank/DDBJ whole genome shotgun (WGS) entry which is preliminary data.</text>
</comment>
<dbReference type="EMBL" id="VSRR010003994">
    <property type="protein sequence ID" value="MPC38154.1"/>
    <property type="molecule type" value="Genomic_DNA"/>
</dbReference>
<organism evidence="1 2">
    <name type="scientific">Portunus trituberculatus</name>
    <name type="common">Swimming crab</name>
    <name type="synonym">Neptunus trituberculatus</name>
    <dbReference type="NCBI Taxonomy" id="210409"/>
    <lineage>
        <taxon>Eukaryota</taxon>
        <taxon>Metazoa</taxon>
        <taxon>Ecdysozoa</taxon>
        <taxon>Arthropoda</taxon>
        <taxon>Crustacea</taxon>
        <taxon>Multicrustacea</taxon>
        <taxon>Malacostraca</taxon>
        <taxon>Eumalacostraca</taxon>
        <taxon>Eucarida</taxon>
        <taxon>Decapoda</taxon>
        <taxon>Pleocyemata</taxon>
        <taxon>Brachyura</taxon>
        <taxon>Eubrachyura</taxon>
        <taxon>Portunoidea</taxon>
        <taxon>Portunidae</taxon>
        <taxon>Portuninae</taxon>
        <taxon>Portunus</taxon>
    </lineage>
</organism>
<keyword evidence="2" id="KW-1185">Reference proteome</keyword>
<proteinExistence type="predicted"/>
<dbReference type="Proteomes" id="UP000324222">
    <property type="component" value="Unassembled WGS sequence"/>
</dbReference>
<reference evidence="1 2" key="1">
    <citation type="submission" date="2019-05" db="EMBL/GenBank/DDBJ databases">
        <title>Another draft genome of Portunus trituberculatus and its Hox gene families provides insights of decapod evolution.</title>
        <authorList>
            <person name="Jeong J.-H."/>
            <person name="Song I."/>
            <person name="Kim S."/>
            <person name="Choi T."/>
            <person name="Kim D."/>
            <person name="Ryu S."/>
            <person name="Kim W."/>
        </authorList>
    </citation>
    <scope>NUCLEOTIDE SEQUENCE [LARGE SCALE GENOMIC DNA]</scope>
    <source>
        <tissue evidence="1">Muscle</tissue>
    </source>
</reference>
<dbReference type="AlphaFoldDB" id="A0A5B7F0N6"/>
<evidence type="ECO:0000313" key="1">
    <source>
        <dbReference type="EMBL" id="MPC38154.1"/>
    </source>
</evidence>
<evidence type="ECO:0000313" key="2">
    <source>
        <dbReference type="Proteomes" id="UP000324222"/>
    </source>
</evidence>
<gene>
    <name evidence="1" type="ORF">E2C01_031659</name>
</gene>
<sequence>MRHPSHSSLSKCYALHQYLGGWLAGFSDYLARVSGKCLVGLLSPSHPASFSAMTFLQHLSLPLLAVLVGSVGKGRREGQPYVMDPVRLAGLVNLFLIH</sequence>
<name>A0A5B7F0N6_PORTR</name>